<feature type="non-terminal residue" evidence="3">
    <location>
        <position position="1"/>
    </location>
</feature>
<dbReference type="InterPro" id="IPR012337">
    <property type="entry name" value="RNaseH-like_sf"/>
</dbReference>
<sequence>SEPPTGRRNAAYTAARNAKPRAAWSKGKSSRTRSKPSSNSHSSTPNASTATSNPRDATRLHTQLDKLQFNANEQGQAIKICSIIDEHTRERIGGLVEHSITADRLTDHPEELVTQHGAPTVLRSNNGPEFIFEVIADWAGTHTGLFYIPPDSPRHNEYIESFNSHLHDQCLNTNNFYSPIHTRVLITDWKSEHNHTQPHSPLGHPTPTKHTRQYAHQIETNDSHNART</sequence>
<feature type="region of interest" description="Disordered" evidence="1">
    <location>
        <begin position="1"/>
        <end position="55"/>
    </location>
</feature>
<dbReference type="Pfam" id="PF13683">
    <property type="entry name" value="rve_3"/>
    <property type="match status" value="1"/>
</dbReference>
<evidence type="ECO:0000259" key="2">
    <source>
        <dbReference type="PROSITE" id="PS50994"/>
    </source>
</evidence>
<dbReference type="Proteomes" id="UP000219994">
    <property type="component" value="Unassembled WGS sequence"/>
</dbReference>
<gene>
    <name evidence="3" type="ORF">B5766_00005</name>
</gene>
<dbReference type="EMBL" id="NAEP01000001">
    <property type="protein sequence ID" value="PDQ36575.1"/>
    <property type="molecule type" value="Genomic_DNA"/>
</dbReference>
<evidence type="ECO:0000313" key="3">
    <source>
        <dbReference type="EMBL" id="PDQ36575.1"/>
    </source>
</evidence>
<dbReference type="PANTHER" id="PTHR47515:SF1">
    <property type="entry name" value="BLR2054 PROTEIN"/>
    <property type="match status" value="1"/>
</dbReference>
<dbReference type="GO" id="GO:0003676">
    <property type="term" value="F:nucleic acid binding"/>
    <property type="evidence" value="ECO:0007669"/>
    <property type="project" value="InterPro"/>
</dbReference>
<name>A0A2A6FUJ0_9MICO</name>
<dbReference type="InterPro" id="IPR036397">
    <property type="entry name" value="RNaseH_sf"/>
</dbReference>
<comment type="caution">
    <text evidence="3">The sequence shown here is derived from an EMBL/GenBank/DDBJ whole genome shotgun (WGS) entry which is preliminary data.</text>
</comment>
<protein>
    <recommendedName>
        <fullName evidence="2">Integrase catalytic domain-containing protein</fullName>
    </recommendedName>
</protein>
<organism evidence="3 4">
    <name type="scientific">Candidatus Lumbricidiphila eiseniae</name>
    <dbReference type="NCBI Taxonomy" id="1969409"/>
    <lineage>
        <taxon>Bacteria</taxon>
        <taxon>Bacillati</taxon>
        <taxon>Actinomycetota</taxon>
        <taxon>Actinomycetes</taxon>
        <taxon>Micrococcales</taxon>
        <taxon>Microbacteriaceae</taxon>
        <taxon>Candidatus Lumbricidiphila</taxon>
    </lineage>
</organism>
<dbReference type="PANTHER" id="PTHR47515">
    <property type="entry name" value="LOW CALCIUM RESPONSE LOCUS PROTEIN T"/>
    <property type="match status" value="1"/>
</dbReference>
<dbReference type="SUPFAM" id="SSF53098">
    <property type="entry name" value="Ribonuclease H-like"/>
    <property type="match status" value="1"/>
</dbReference>
<evidence type="ECO:0000313" key="4">
    <source>
        <dbReference type="Proteomes" id="UP000219994"/>
    </source>
</evidence>
<evidence type="ECO:0000256" key="1">
    <source>
        <dbReference type="SAM" id="MobiDB-lite"/>
    </source>
</evidence>
<feature type="compositionally biased region" description="Low complexity" evidence="1">
    <location>
        <begin position="7"/>
        <end position="23"/>
    </location>
</feature>
<feature type="compositionally biased region" description="Low complexity" evidence="1">
    <location>
        <begin position="35"/>
        <end position="52"/>
    </location>
</feature>
<feature type="domain" description="Integrase catalytic" evidence="2">
    <location>
        <begin position="50"/>
        <end position="215"/>
    </location>
</feature>
<dbReference type="InterPro" id="IPR001584">
    <property type="entry name" value="Integrase_cat-core"/>
</dbReference>
<proteinExistence type="predicted"/>
<dbReference type="PROSITE" id="PS50994">
    <property type="entry name" value="INTEGRASE"/>
    <property type="match status" value="1"/>
</dbReference>
<dbReference type="GO" id="GO:0015074">
    <property type="term" value="P:DNA integration"/>
    <property type="evidence" value="ECO:0007669"/>
    <property type="project" value="InterPro"/>
</dbReference>
<feature type="region of interest" description="Disordered" evidence="1">
    <location>
        <begin position="193"/>
        <end position="212"/>
    </location>
</feature>
<dbReference type="Gene3D" id="3.30.420.10">
    <property type="entry name" value="Ribonuclease H-like superfamily/Ribonuclease H"/>
    <property type="match status" value="1"/>
</dbReference>
<reference evidence="4" key="1">
    <citation type="submission" date="2017-03" db="EMBL/GenBank/DDBJ databases">
        <authorList>
            <person name="Lund M.B."/>
        </authorList>
    </citation>
    <scope>NUCLEOTIDE SEQUENCE [LARGE SCALE GENOMIC DNA]</scope>
</reference>
<dbReference type="AlphaFoldDB" id="A0A2A6FUJ0"/>
<accession>A0A2A6FUJ0</accession>